<dbReference type="InterPro" id="IPR051312">
    <property type="entry name" value="Diverse_Substr_Oxidored"/>
</dbReference>
<dbReference type="PANTHER" id="PTHR42659:SF2">
    <property type="entry name" value="XANTHINE DEHYDROGENASE SUBUNIT C-RELATED"/>
    <property type="match status" value="1"/>
</dbReference>
<proteinExistence type="predicted"/>
<dbReference type="PROSITE" id="PS51387">
    <property type="entry name" value="FAD_PCMH"/>
    <property type="match status" value="1"/>
</dbReference>
<dbReference type="Gene3D" id="3.30.43.10">
    <property type="entry name" value="Uridine Diphospho-n-acetylenolpyruvylglucosamine Reductase, domain 2"/>
    <property type="match status" value="1"/>
</dbReference>
<dbReference type="InterPro" id="IPR005107">
    <property type="entry name" value="CO_DH_flav_C"/>
</dbReference>
<dbReference type="Pfam" id="PF03450">
    <property type="entry name" value="CO_deh_flav_C"/>
    <property type="match status" value="1"/>
</dbReference>
<dbReference type="Pfam" id="PF00941">
    <property type="entry name" value="FAD_binding_5"/>
    <property type="match status" value="1"/>
</dbReference>
<dbReference type="AlphaFoldDB" id="A0A933RWA6"/>
<sequence>MRLAPFQLHRPTELHAALALRAQFGDDSAYYAGGTELLLALKARVLRYEHLIDLKRIVGFDRLARDGNDLVIGPLVTHLRLATDPLIRESLPAYARLSDNVGNIRVRASGTLAGNLCFSEPHADPPALLCLLGASVTVHGPNGERSVPMAEFILGPFTTARADDEILTAIRIPLPTAGEQFCYRSFGHLEYPAVGVAAAYQSQAGAPRYRVWIGCIGDNPIHAEPVEAALAGVPPQALSDVLPQAAEAMAAELPATDDIYGSADYKRHLAAVFIGRAVLESAGMPGGR</sequence>
<keyword evidence="3" id="KW-0560">Oxidoreductase</keyword>
<reference evidence="5" key="1">
    <citation type="submission" date="2020-07" db="EMBL/GenBank/DDBJ databases">
        <title>Huge and variable diversity of episymbiotic CPR bacteria and DPANN archaea in groundwater ecosystems.</title>
        <authorList>
            <person name="He C.Y."/>
            <person name="Keren R."/>
            <person name="Whittaker M."/>
            <person name="Farag I.F."/>
            <person name="Doudna J."/>
            <person name="Cate J.H.D."/>
            <person name="Banfield J.F."/>
        </authorList>
    </citation>
    <scope>NUCLEOTIDE SEQUENCE</scope>
    <source>
        <strain evidence="5">NC_groundwater_1818_Pr3_B-0.1um_66_35</strain>
    </source>
</reference>
<feature type="domain" description="FAD-binding PCMH-type" evidence="4">
    <location>
        <begin position="1"/>
        <end position="177"/>
    </location>
</feature>
<gene>
    <name evidence="5" type="ORF">HZA66_08105</name>
</gene>
<evidence type="ECO:0000313" key="5">
    <source>
        <dbReference type="EMBL" id="MBI5129391.1"/>
    </source>
</evidence>
<keyword evidence="1" id="KW-0285">Flavoprotein</keyword>
<dbReference type="InterPro" id="IPR016169">
    <property type="entry name" value="FAD-bd_PCMH_sub2"/>
</dbReference>
<organism evidence="5 6">
    <name type="scientific">Rhodopseudomonas palustris</name>
    <dbReference type="NCBI Taxonomy" id="1076"/>
    <lineage>
        <taxon>Bacteria</taxon>
        <taxon>Pseudomonadati</taxon>
        <taxon>Pseudomonadota</taxon>
        <taxon>Alphaproteobacteria</taxon>
        <taxon>Hyphomicrobiales</taxon>
        <taxon>Nitrobacteraceae</taxon>
        <taxon>Rhodopseudomonas</taxon>
    </lineage>
</organism>
<dbReference type="GO" id="GO:0016491">
    <property type="term" value="F:oxidoreductase activity"/>
    <property type="evidence" value="ECO:0007669"/>
    <property type="project" value="UniProtKB-KW"/>
</dbReference>
<dbReference type="Proteomes" id="UP000782519">
    <property type="component" value="Unassembled WGS sequence"/>
</dbReference>
<dbReference type="InterPro" id="IPR016167">
    <property type="entry name" value="FAD-bd_PCMH_sub1"/>
</dbReference>
<protein>
    <submittedName>
        <fullName evidence="5">FAD binding domain-containing protein</fullName>
    </submittedName>
</protein>
<dbReference type="InterPro" id="IPR002346">
    <property type="entry name" value="Mopterin_DH_FAD-bd"/>
</dbReference>
<keyword evidence="2" id="KW-0274">FAD</keyword>
<evidence type="ECO:0000256" key="2">
    <source>
        <dbReference type="ARBA" id="ARBA00022827"/>
    </source>
</evidence>
<comment type="caution">
    <text evidence="5">The sequence shown here is derived from an EMBL/GenBank/DDBJ whole genome shotgun (WGS) entry which is preliminary data.</text>
</comment>
<dbReference type="SMART" id="SM01092">
    <property type="entry name" value="CO_deh_flav_C"/>
    <property type="match status" value="1"/>
</dbReference>
<evidence type="ECO:0000313" key="6">
    <source>
        <dbReference type="Proteomes" id="UP000782519"/>
    </source>
</evidence>
<evidence type="ECO:0000256" key="1">
    <source>
        <dbReference type="ARBA" id="ARBA00022630"/>
    </source>
</evidence>
<dbReference type="SUPFAM" id="SSF55447">
    <property type="entry name" value="CO dehydrogenase flavoprotein C-terminal domain-like"/>
    <property type="match status" value="1"/>
</dbReference>
<accession>A0A933RWA6</accession>
<dbReference type="Gene3D" id="3.30.390.50">
    <property type="entry name" value="CO dehydrogenase flavoprotein, C-terminal domain"/>
    <property type="match status" value="1"/>
</dbReference>
<dbReference type="Gene3D" id="3.30.465.10">
    <property type="match status" value="1"/>
</dbReference>
<evidence type="ECO:0000256" key="3">
    <source>
        <dbReference type="ARBA" id="ARBA00023002"/>
    </source>
</evidence>
<dbReference type="EMBL" id="JACRJB010000021">
    <property type="protein sequence ID" value="MBI5129391.1"/>
    <property type="molecule type" value="Genomic_DNA"/>
</dbReference>
<name>A0A933RWA6_RHOPL</name>
<dbReference type="InterPro" id="IPR036318">
    <property type="entry name" value="FAD-bd_PCMH-like_sf"/>
</dbReference>
<dbReference type="SUPFAM" id="SSF56176">
    <property type="entry name" value="FAD-binding/transporter-associated domain-like"/>
    <property type="match status" value="1"/>
</dbReference>
<dbReference type="InterPro" id="IPR036683">
    <property type="entry name" value="CO_DH_flav_C_dom_sf"/>
</dbReference>
<evidence type="ECO:0000259" key="4">
    <source>
        <dbReference type="PROSITE" id="PS51387"/>
    </source>
</evidence>
<dbReference type="PANTHER" id="PTHR42659">
    <property type="entry name" value="XANTHINE DEHYDROGENASE SUBUNIT C-RELATED"/>
    <property type="match status" value="1"/>
</dbReference>
<dbReference type="InterPro" id="IPR016166">
    <property type="entry name" value="FAD-bd_PCMH"/>
</dbReference>
<dbReference type="GO" id="GO:0071949">
    <property type="term" value="F:FAD binding"/>
    <property type="evidence" value="ECO:0007669"/>
    <property type="project" value="InterPro"/>
</dbReference>